<dbReference type="EMBL" id="AANZ01000004">
    <property type="protein sequence ID" value="EAQ81526.1"/>
    <property type="molecule type" value="Genomic_DNA"/>
</dbReference>
<dbReference type="STRING" id="314230.DSM3645_28132"/>
<accession>A3ZP52</accession>
<comment type="caution">
    <text evidence="1">The sequence shown here is derived from an EMBL/GenBank/DDBJ whole genome shotgun (WGS) entry which is preliminary data.</text>
</comment>
<proteinExistence type="predicted"/>
<gene>
    <name evidence="1" type="ORF">DSM3645_28132</name>
</gene>
<dbReference type="NCBIfam" id="NF047593">
    <property type="entry name" value="IS66_ISAeme5_TnpA"/>
    <property type="match status" value="1"/>
</dbReference>
<name>A3ZP52_9BACT</name>
<dbReference type="AlphaFoldDB" id="A3ZP52"/>
<dbReference type="HOGENOM" id="CLU_893301_0_0_0"/>
<protein>
    <recommendedName>
        <fullName evidence="3">Transposase</fullName>
    </recommendedName>
</protein>
<reference evidence="1 2" key="1">
    <citation type="submission" date="2006-02" db="EMBL/GenBank/DDBJ databases">
        <authorList>
            <person name="Amann R."/>
            <person name="Ferriera S."/>
            <person name="Johnson J."/>
            <person name="Kravitz S."/>
            <person name="Halpern A."/>
            <person name="Remington K."/>
            <person name="Beeson K."/>
            <person name="Tran B."/>
            <person name="Rogers Y.-H."/>
            <person name="Friedman R."/>
            <person name="Venter J.C."/>
        </authorList>
    </citation>
    <scope>NUCLEOTIDE SEQUENCE [LARGE SCALE GENOMIC DNA]</scope>
    <source>
        <strain evidence="1 2">DSM 3645</strain>
    </source>
</reference>
<evidence type="ECO:0008006" key="3">
    <source>
        <dbReference type="Google" id="ProtNLM"/>
    </source>
</evidence>
<dbReference type="Proteomes" id="UP000004358">
    <property type="component" value="Unassembled WGS sequence"/>
</dbReference>
<evidence type="ECO:0000313" key="1">
    <source>
        <dbReference type="EMBL" id="EAQ81526.1"/>
    </source>
</evidence>
<sequence>MTVTINQSQLTRLNESARTVYGKDVVKFLCPIELEDTKDARLCNGHILNEAISDVSRKTVVQCSKIDSYFGSKIEPELIFLLALRSLPGIDLNMLFRRSGPFQVIDRNGLPVEAFFGSKKTANFQRLELHGSNGSFEIVHVREPRFDNDDKNAVVRKSTIIPDGGNRPPNPIFPPMLPWRHHRRFWGRGRIDMASSKGPRRDVAKERRWRELFSGHAKSGLSVRAFCLQRGVSEASFYAWKRELARRDDEAGGASPRFVEVMVGDGAASAEKLSMSAPLQIHLAGVRIEVPAGFDAETLKAAIAVLRAVAC</sequence>
<organism evidence="1 2">
    <name type="scientific">Blastopirellula marina DSM 3645</name>
    <dbReference type="NCBI Taxonomy" id="314230"/>
    <lineage>
        <taxon>Bacteria</taxon>
        <taxon>Pseudomonadati</taxon>
        <taxon>Planctomycetota</taxon>
        <taxon>Planctomycetia</taxon>
        <taxon>Pirellulales</taxon>
        <taxon>Pirellulaceae</taxon>
        <taxon>Blastopirellula</taxon>
    </lineage>
</organism>
<evidence type="ECO:0000313" key="2">
    <source>
        <dbReference type="Proteomes" id="UP000004358"/>
    </source>
</evidence>